<comment type="caution">
    <text evidence="1">The sequence shown here is derived from an EMBL/GenBank/DDBJ whole genome shotgun (WGS) entry which is preliminary data.</text>
</comment>
<protein>
    <submittedName>
        <fullName evidence="1">Uncharacterized protein</fullName>
    </submittedName>
</protein>
<organism evidence="1 2">
    <name type="scientific">Agaribacter marinus</name>
    <dbReference type="NCBI Taxonomy" id="1431249"/>
    <lineage>
        <taxon>Bacteria</taxon>
        <taxon>Pseudomonadati</taxon>
        <taxon>Pseudomonadota</taxon>
        <taxon>Gammaproteobacteria</taxon>
        <taxon>Alteromonadales</taxon>
        <taxon>Alteromonadaceae</taxon>
        <taxon>Agaribacter</taxon>
    </lineage>
</organism>
<reference evidence="1" key="2">
    <citation type="submission" date="2023-01" db="EMBL/GenBank/DDBJ databases">
        <title>Draft genome sequence of Agaribacter marinus strain NBRC 110023.</title>
        <authorList>
            <person name="Sun Q."/>
            <person name="Mori K."/>
        </authorList>
    </citation>
    <scope>NUCLEOTIDE SEQUENCE</scope>
    <source>
        <strain evidence="1">NBRC 110023</strain>
    </source>
</reference>
<evidence type="ECO:0000313" key="2">
    <source>
        <dbReference type="Proteomes" id="UP001156601"/>
    </source>
</evidence>
<name>A0AA37T442_9ALTE</name>
<dbReference type="AlphaFoldDB" id="A0AA37T442"/>
<sequence length="55" mass="6501">MSWQKSPFLCRNNKTLVKYYFIGTKNFHQGTQWGVLGNLGELFVNKENLDMYAIR</sequence>
<dbReference type="EMBL" id="BSOT01000005">
    <property type="protein sequence ID" value="GLR71140.1"/>
    <property type="molecule type" value="Genomic_DNA"/>
</dbReference>
<gene>
    <name evidence="1" type="ORF">GCM10007852_20480</name>
</gene>
<reference evidence="1" key="1">
    <citation type="journal article" date="2014" name="Int. J. Syst. Evol. Microbiol.">
        <title>Complete genome sequence of Corynebacterium casei LMG S-19264T (=DSM 44701T), isolated from a smear-ripened cheese.</title>
        <authorList>
            <consortium name="US DOE Joint Genome Institute (JGI-PGF)"/>
            <person name="Walter F."/>
            <person name="Albersmeier A."/>
            <person name="Kalinowski J."/>
            <person name="Ruckert C."/>
        </authorList>
    </citation>
    <scope>NUCLEOTIDE SEQUENCE</scope>
    <source>
        <strain evidence="1">NBRC 110023</strain>
    </source>
</reference>
<accession>A0AA37T442</accession>
<dbReference type="Proteomes" id="UP001156601">
    <property type="component" value="Unassembled WGS sequence"/>
</dbReference>
<proteinExistence type="predicted"/>
<evidence type="ECO:0000313" key="1">
    <source>
        <dbReference type="EMBL" id="GLR71140.1"/>
    </source>
</evidence>
<keyword evidence="2" id="KW-1185">Reference proteome</keyword>